<feature type="non-terminal residue" evidence="7">
    <location>
        <position position="134"/>
    </location>
</feature>
<feature type="transmembrane region" description="Helical" evidence="5">
    <location>
        <begin position="43"/>
        <end position="64"/>
    </location>
</feature>
<comment type="caution">
    <text evidence="7">The sequence shown here is derived from an EMBL/GenBank/DDBJ whole genome shotgun (WGS) entry which is preliminary data.</text>
</comment>
<dbReference type="PROSITE" id="PS50261">
    <property type="entry name" value="G_PROTEIN_RECEP_F2_4"/>
    <property type="match status" value="1"/>
</dbReference>
<accession>A0ABD1DTB0</accession>
<gene>
    <name evidence="7" type="ORF">pipiens_019593</name>
</gene>
<dbReference type="EMBL" id="JBEHCU010002317">
    <property type="protein sequence ID" value="KAL1402930.1"/>
    <property type="molecule type" value="Genomic_DNA"/>
</dbReference>
<keyword evidence="4 5" id="KW-0472">Membrane</keyword>
<dbReference type="InterPro" id="IPR017981">
    <property type="entry name" value="GPCR_2-like_7TM"/>
</dbReference>
<evidence type="ECO:0000256" key="1">
    <source>
        <dbReference type="ARBA" id="ARBA00004141"/>
    </source>
</evidence>
<name>A0ABD1DTB0_CULPP</name>
<dbReference type="PANTHER" id="PTHR47154">
    <property type="entry name" value="G-PROTEIN COUPLED RECEPTOR MTH-RELATED"/>
    <property type="match status" value="1"/>
</dbReference>
<proteinExistence type="predicted"/>
<protein>
    <recommendedName>
        <fullName evidence="6">G-protein coupled receptors family 2 profile 2 domain-containing protein</fullName>
    </recommendedName>
</protein>
<evidence type="ECO:0000259" key="6">
    <source>
        <dbReference type="PROSITE" id="PS50261"/>
    </source>
</evidence>
<dbReference type="GO" id="GO:0016020">
    <property type="term" value="C:membrane"/>
    <property type="evidence" value="ECO:0007669"/>
    <property type="project" value="UniProtKB-SubCell"/>
</dbReference>
<keyword evidence="2 5" id="KW-0812">Transmembrane</keyword>
<sequence length="134" mass="15630">NGSIIYDSRLMTRNQFCFMQNNNSEPVIPYICFEPEEDFKYALYPIGMLLSVPFLLITLFVYACIPELRNMHGKSLMCYVLGLTVGYTALSLVQMRLFAAETTPCVVAGYTLYFFFMVSFFWLNVMSFDIYWTF</sequence>
<evidence type="ECO:0000256" key="2">
    <source>
        <dbReference type="ARBA" id="ARBA00022692"/>
    </source>
</evidence>
<organism evidence="7 8">
    <name type="scientific">Culex pipiens pipiens</name>
    <name type="common">Northern house mosquito</name>
    <dbReference type="NCBI Taxonomy" id="38569"/>
    <lineage>
        <taxon>Eukaryota</taxon>
        <taxon>Metazoa</taxon>
        <taxon>Ecdysozoa</taxon>
        <taxon>Arthropoda</taxon>
        <taxon>Hexapoda</taxon>
        <taxon>Insecta</taxon>
        <taxon>Pterygota</taxon>
        <taxon>Neoptera</taxon>
        <taxon>Endopterygota</taxon>
        <taxon>Diptera</taxon>
        <taxon>Nematocera</taxon>
        <taxon>Culicoidea</taxon>
        <taxon>Culicidae</taxon>
        <taxon>Culicinae</taxon>
        <taxon>Culicini</taxon>
        <taxon>Culex</taxon>
        <taxon>Culex</taxon>
    </lineage>
</organism>
<dbReference type="InterPro" id="IPR051384">
    <property type="entry name" value="Mth_GPCR"/>
</dbReference>
<feature type="non-terminal residue" evidence="7">
    <location>
        <position position="1"/>
    </location>
</feature>
<dbReference type="Gene3D" id="1.20.1070.10">
    <property type="entry name" value="Rhodopsin 7-helix transmembrane proteins"/>
    <property type="match status" value="1"/>
</dbReference>
<keyword evidence="3 5" id="KW-1133">Transmembrane helix</keyword>
<evidence type="ECO:0000313" key="8">
    <source>
        <dbReference type="Proteomes" id="UP001562425"/>
    </source>
</evidence>
<feature type="domain" description="G-protein coupled receptors family 2 profile 2" evidence="6">
    <location>
        <begin position="40"/>
        <end position="134"/>
    </location>
</feature>
<dbReference type="AlphaFoldDB" id="A0ABD1DTB0"/>
<reference evidence="7 8" key="1">
    <citation type="submission" date="2024-05" db="EMBL/GenBank/DDBJ databases">
        <title>Culex pipiens pipiens assembly and annotation.</title>
        <authorList>
            <person name="Alout H."/>
            <person name="Durand T."/>
        </authorList>
    </citation>
    <scope>NUCLEOTIDE SEQUENCE [LARGE SCALE GENOMIC DNA]</scope>
    <source>
        <strain evidence="7">HA-2024</strain>
        <tissue evidence="7">Whole body</tissue>
    </source>
</reference>
<evidence type="ECO:0000256" key="3">
    <source>
        <dbReference type="ARBA" id="ARBA00022989"/>
    </source>
</evidence>
<evidence type="ECO:0000313" key="7">
    <source>
        <dbReference type="EMBL" id="KAL1402930.1"/>
    </source>
</evidence>
<feature type="transmembrane region" description="Helical" evidence="5">
    <location>
        <begin position="110"/>
        <end position="132"/>
    </location>
</feature>
<comment type="subcellular location">
    <subcellularLocation>
        <location evidence="1">Membrane</location>
        <topology evidence="1">Multi-pass membrane protein</topology>
    </subcellularLocation>
</comment>
<evidence type="ECO:0000256" key="4">
    <source>
        <dbReference type="ARBA" id="ARBA00023136"/>
    </source>
</evidence>
<dbReference type="Proteomes" id="UP001562425">
    <property type="component" value="Unassembled WGS sequence"/>
</dbReference>
<feature type="transmembrane region" description="Helical" evidence="5">
    <location>
        <begin position="76"/>
        <end position="98"/>
    </location>
</feature>
<dbReference type="PANTHER" id="PTHR47154:SF2">
    <property type="entry name" value="G-PROTEIN COUPLED RECEPTOR MTH-RELATED"/>
    <property type="match status" value="1"/>
</dbReference>
<evidence type="ECO:0000256" key="5">
    <source>
        <dbReference type="SAM" id="Phobius"/>
    </source>
</evidence>
<keyword evidence="8" id="KW-1185">Reference proteome</keyword>